<proteinExistence type="inferred from homology"/>
<feature type="transmembrane region" description="Helical" evidence="8">
    <location>
        <begin position="62"/>
        <end position="86"/>
    </location>
</feature>
<evidence type="ECO:0000256" key="3">
    <source>
        <dbReference type="ARBA" id="ARBA00022448"/>
    </source>
</evidence>
<evidence type="ECO:0000313" key="10">
    <source>
        <dbReference type="Proteomes" id="UP000199657"/>
    </source>
</evidence>
<keyword evidence="7 8" id="KW-0472">Membrane</keyword>
<keyword evidence="6 8" id="KW-1133">Transmembrane helix</keyword>
<evidence type="ECO:0000256" key="8">
    <source>
        <dbReference type="SAM" id="Phobius"/>
    </source>
</evidence>
<dbReference type="PANTHER" id="PTHR34979">
    <property type="entry name" value="INNER MEMBRANE PROTEIN YGAZ"/>
    <property type="match status" value="1"/>
</dbReference>
<dbReference type="STRING" id="406100.SAMN04488052_101318"/>
<dbReference type="InterPro" id="IPR011606">
    <property type="entry name" value="Brnchd-chn_aa_trnsp_permease"/>
</dbReference>
<dbReference type="Pfam" id="PF03591">
    <property type="entry name" value="AzlC"/>
    <property type="match status" value="1"/>
</dbReference>
<accession>A0A1H8Q3J9</accession>
<keyword evidence="4" id="KW-1003">Cell membrane</keyword>
<comment type="similarity">
    <text evidence="2">Belongs to the AzlC family.</text>
</comment>
<dbReference type="PANTHER" id="PTHR34979:SF1">
    <property type="entry name" value="INNER MEMBRANE PROTEIN YGAZ"/>
    <property type="match status" value="1"/>
</dbReference>
<dbReference type="AlphaFoldDB" id="A0A1H8Q3J9"/>
<feature type="transmembrane region" description="Helical" evidence="8">
    <location>
        <begin position="153"/>
        <end position="170"/>
    </location>
</feature>
<evidence type="ECO:0000256" key="4">
    <source>
        <dbReference type="ARBA" id="ARBA00022475"/>
    </source>
</evidence>
<feature type="transmembrane region" description="Helical" evidence="8">
    <location>
        <begin position="124"/>
        <end position="147"/>
    </location>
</feature>
<feature type="transmembrane region" description="Helical" evidence="8">
    <location>
        <begin position="199"/>
        <end position="220"/>
    </location>
</feature>
<sequence>MDGLRAIAPMLPGVVPFGMTTGIAATEAGLDPFMAMGMSLIIFAGAAQLVIAQLIGDGALPLIIVLTGLVINLRMVMYSASLAPYLGHLSTRWKAAIAYLLTDQAYAVSITRFIHTGVDHHRQWFYMGTAFPLWVLWLLATALGIWLGAAVPPGWQIGFALPLVFLVLLVPVIRDRPSAAAALTGGGVALAAHDAPYHLGLTIGAIAGVAAGVTAELMLYRRRHSS</sequence>
<gene>
    <name evidence="9" type="ORF">SAMN04488052_101318</name>
</gene>
<feature type="transmembrane region" description="Helical" evidence="8">
    <location>
        <begin position="6"/>
        <end position="26"/>
    </location>
</feature>
<dbReference type="GO" id="GO:1903785">
    <property type="term" value="P:L-valine transmembrane transport"/>
    <property type="evidence" value="ECO:0007669"/>
    <property type="project" value="TreeGrafter"/>
</dbReference>
<comment type="subcellular location">
    <subcellularLocation>
        <location evidence="1">Cell membrane</location>
        <topology evidence="1">Multi-pass membrane protein</topology>
    </subcellularLocation>
</comment>
<organism evidence="9 10">
    <name type="scientific">Aquisalimonas asiatica</name>
    <dbReference type="NCBI Taxonomy" id="406100"/>
    <lineage>
        <taxon>Bacteria</taxon>
        <taxon>Pseudomonadati</taxon>
        <taxon>Pseudomonadota</taxon>
        <taxon>Gammaproteobacteria</taxon>
        <taxon>Chromatiales</taxon>
        <taxon>Ectothiorhodospiraceae</taxon>
        <taxon>Aquisalimonas</taxon>
    </lineage>
</organism>
<keyword evidence="5 8" id="KW-0812">Transmembrane</keyword>
<evidence type="ECO:0000256" key="6">
    <source>
        <dbReference type="ARBA" id="ARBA00022989"/>
    </source>
</evidence>
<dbReference type="GO" id="GO:0005886">
    <property type="term" value="C:plasma membrane"/>
    <property type="evidence" value="ECO:0007669"/>
    <property type="project" value="UniProtKB-SubCell"/>
</dbReference>
<evidence type="ECO:0000256" key="2">
    <source>
        <dbReference type="ARBA" id="ARBA00010735"/>
    </source>
</evidence>
<evidence type="ECO:0000256" key="5">
    <source>
        <dbReference type="ARBA" id="ARBA00022692"/>
    </source>
</evidence>
<feature type="transmembrane region" description="Helical" evidence="8">
    <location>
        <begin position="33"/>
        <end position="56"/>
    </location>
</feature>
<keyword evidence="3" id="KW-0813">Transport</keyword>
<evidence type="ECO:0000256" key="1">
    <source>
        <dbReference type="ARBA" id="ARBA00004651"/>
    </source>
</evidence>
<name>A0A1H8Q3J9_9GAMM</name>
<protein>
    <submittedName>
        <fullName evidence="9">4-azaleucine resistance probable transporter AzlC</fullName>
    </submittedName>
</protein>
<dbReference type="EMBL" id="FOEG01000001">
    <property type="protein sequence ID" value="SEO48551.1"/>
    <property type="molecule type" value="Genomic_DNA"/>
</dbReference>
<keyword evidence="10" id="KW-1185">Reference proteome</keyword>
<evidence type="ECO:0000313" key="9">
    <source>
        <dbReference type="EMBL" id="SEO48551.1"/>
    </source>
</evidence>
<dbReference type="Proteomes" id="UP000199657">
    <property type="component" value="Unassembled WGS sequence"/>
</dbReference>
<reference evidence="9 10" key="1">
    <citation type="submission" date="2016-10" db="EMBL/GenBank/DDBJ databases">
        <authorList>
            <person name="de Groot N.N."/>
        </authorList>
    </citation>
    <scope>NUCLEOTIDE SEQUENCE [LARGE SCALE GENOMIC DNA]</scope>
    <source>
        <strain evidence="9 10">CGMCC 1.6291</strain>
    </source>
</reference>
<evidence type="ECO:0000256" key="7">
    <source>
        <dbReference type="ARBA" id="ARBA00023136"/>
    </source>
</evidence>